<accession>J0PA43</accession>
<proteinExistence type="predicted"/>
<dbReference type="EMBL" id="JH719942">
    <property type="protein sequence ID" value="EJF54472.1"/>
    <property type="molecule type" value="Genomic_DNA"/>
</dbReference>
<dbReference type="HOGENOM" id="CLU_1115164_0_0_10"/>
<protein>
    <recommendedName>
        <fullName evidence="3">TIGR02646 family protein</fullName>
    </recommendedName>
</protein>
<name>J0PA43_9BACT</name>
<dbReference type="AlphaFoldDB" id="J0PA43"/>
<evidence type="ECO:0000313" key="2">
    <source>
        <dbReference type="Proteomes" id="UP000005113"/>
    </source>
</evidence>
<sequence>MLHIKKTDSLPESIEGFLADDSECRSKKGNVREYFNCFKKRSLKGNLNVRNKVSLQSHLLGEQGGCCCYCGIRIGKPASVSIEHFTSLTVNSALVLDHGNLLASCTSRSRCNLGRNDKEQRKKVQLKNVLNPKRGEASDFYQKMKIKYILPGEKVKGVGKISSGNTEIDKELNNILSLNNSDLIKCRKEALNVFISSYEKLLVCLRSDELILDEISTLFEKDDFLAIKMYWLGVELSKSDYLDPTNLNL</sequence>
<dbReference type="RefSeq" id="WP_002660206.1">
    <property type="nucleotide sequence ID" value="NZ_JH719942.1"/>
</dbReference>
<dbReference type="Gene3D" id="1.10.30.50">
    <property type="match status" value="1"/>
</dbReference>
<evidence type="ECO:0008006" key="3">
    <source>
        <dbReference type="Google" id="ProtNLM"/>
    </source>
</evidence>
<reference evidence="2" key="1">
    <citation type="journal article" date="2012" name="Stand. Genomic Sci.">
        <title>Permanent draft genome sequence of the gliding predator Saprospira grandis strain Sa g1 (= HR1).</title>
        <authorList>
            <person name="Mavromatis K."/>
            <person name="Chertkov O."/>
            <person name="Lapidus A."/>
            <person name="Nolan M."/>
            <person name="Lucas S."/>
            <person name="Tice H."/>
            <person name="Del Rio T.G."/>
            <person name="Cheng J.F."/>
            <person name="Han C."/>
            <person name="Tapia R."/>
            <person name="Bruce D."/>
            <person name="Goodwin L.A."/>
            <person name="Pitluck S."/>
            <person name="Huntemann M."/>
            <person name="Liolios K."/>
            <person name="Pagani I."/>
            <person name="Ivanova N."/>
            <person name="Mikhailova N."/>
            <person name="Pati A."/>
            <person name="Chen A."/>
            <person name="Palaniappan K."/>
            <person name="Land M."/>
            <person name="Brambilla E.M."/>
            <person name="Rohde M."/>
            <person name="Spring S."/>
            <person name="Goker M."/>
            <person name="Detter J.C."/>
            <person name="Bristow J."/>
            <person name="Eisen J.A."/>
            <person name="Markowitz V."/>
            <person name="Hugenholtz P."/>
            <person name="Kyrpides N.C."/>
            <person name="Klenk H.P."/>
            <person name="Woyke T."/>
        </authorList>
    </citation>
    <scope>NUCLEOTIDE SEQUENCE [LARGE SCALE GENOMIC DNA]</scope>
    <source>
        <strain evidence="2">DSM 2844</strain>
    </source>
</reference>
<evidence type="ECO:0000313" key="1">
    <source>
        <dbReference type="EMBL" id="EJF54472.1"/>
    </source>
</evidence>
<organism evidence="1 2">
    <name type="scientific">Saprospira grandis DSM 2844</name>
    <dbReference type="NCBI Taxonomy" id="694433"/>
    <lineage>
        <taxon>Bacteria</taxon>
        <taxon>Pseudomonadati</taxon>
        <taxon>Bacteroidota</taxon>
        <taxon>Saprospiria</taxon>
        <taxon>Saprospirales</taxon>
        <taxon>Saprospiraceae</taxon>
        <taxon>Saprospira</taxon>
    </lineage>
</organism>
<dbReference type="Proteomes" id="UP000005113">
    <property type="component" value="Unassembled WGS sequence"/>
</dbReference>
<gene>
    <name evidence="1" type="ORF">SapgrDRAFT_2817</name>
</gene>